<dbReference type="AlphaFoldDB" id="A0A1V4IJN5"/>
<dbReference type="EMBL" id="MZGV01000034">
    <property type="protein sequence ID" value="OPJ60211.1"/>
    <property type="molecule type" value="Genomic_DNA"/>
</dbReference>
<dbReference type="CDD" id="cd06580">
    <property type="entry name" value="TM_PBP1_transp_TpRbsC_like"/>
    <property type="match status" value="1"/>
</dbReference>
<reference evidence="7 8" key="1">
    <citation type="submission" date="2017-03" db="EMBL/GenBank/DDBJ databases">
        <title>Genome sequence of Clostridium oryzae DSM 28571.</title>
        <authorList>
            <person name="Poehlein A."/>
            <person name="Daniel R."/>
        </authorList>
    </citation>
    <scope>NUCLEOTIDE SEQUENCE [LARGE SCALE GENOMIC DNA]</scope>
    <source>
        <strain evidence="7 8">DSM 28571</strain>
    </source>
</reference>
<keyword evidence="8" id="KW-1185">Reference proteome</keyword>
<feature type="transmembrane region" description="Helical" evidence="6">
    <location>
        <begin position="201"/>
        <end position="223"/>
    </location>
</feature>
<dbReference type="Proteomes" id="UP000190080">
    <property type="component" value="Unassembled WGS sequence"/>
</dbReference>
<gene>
    <name evidence="7" type="ORF">CLORY_29320</name>
</gene>
<sequence length="306" mass="32248">MHSLFNSIFTTNFGFSILRVTTPILFAALGALISDRAGIVNIGLEGIMLFSALAGVLGSAYSHSVIIGLLSAMITGMVIAGILGYFTLHFKTDVILGGIAVNLFADGGSVFLLYLFTHDKGTSASLPSKVVPSLKLPLIDQIPVVGKIISGHNILTYVSILSVIAIYYLLKKTSLGLRIRSVGENPNAAQSVGISVMKVQYIAIILSGLLAGLGGAYMSMGYVSWFSRNMTAGRGWIALAAEAVGRGTTLGTALASLLFGAADALANTLQVLKVPEQLVSTVPYIATIIGLMFYAIKETNKKKIQE</sequence>
<dbReference type="OrthoDB" id="9792579at2"/>
<keyword evidence="4 6" id="KW-1133">Transmembrane helix</keyword>
<protein>
    <submittedName>
        <fullName evidence="7">L-arabinose transporter permease protein</fullName>
    </submittedName>
</protein>
<dbReference type="GO" id="GO:0005886">
    <property type="term" value="C:plasma membrane"/>
    <property type="evidence" value="ECO:0007669"/>
    <property type="project" value="UniProtKB-SubCell"/>
</dbReference>
<feature type="transmembrane region" description="Helical" evidence="6">
    <location>
        <begin position="94"/>
        <end position="116"/>
    </location>
</feature>
<organism evidence="7 8">
    <name type="scientific">Clostridium oryzae</name>
    <dbReference type="NCBI Taxonomy" id="1450648"/>
    <lineage>
        <taxon>Bacteria</taxon>
        <taxon>Bacillati</taxon>
        <taxon>Bacillota</taxon>
        <taxon>Clostridia</taxon>
        <taxon>Eubacteriales</taxon>
        <taxon>Clostridiaceae</taxon>
        <taxon>Clostridium</taxon>
    </lineage>
</organism>
<evidence type="ECO:0000256" key="4">
    <source>
        <dbReference type="ARBA" id="ARBA00022989"/>
    </source>
</evidence>
<evidence type="ECO:0000313" key="8">
    <source>
        <dbReference type="Proteomes" id="UP000190080"/>
    </source>
</evidence>
<accession>A0A1V4IJN5</accession>
<dbReference type="PANTHER" id="PTHR43370">
    <property type="entry name" value="SUGAR ABC TRANSPORTER INTEGRAL MEMBRANE PROTEIN-RELATED"/>
    <property type="match status" value="1"/>
</dbReference>
<dbReference type="STRING" id="1450648.CLORY_29320"/>
<dbReference type="GO" id="GO:0022857">
    <property type="term" value="F:transmembrane transporter activity"/>
    <property type="evidence" value="ECO:0007669"/>
    <property type="project" value="InterPro"/>
</dbReference>
<evidence type="ECO:0000256" key="1">
    <source>
        <dbReference type="ARBA" id="ARBA00004651"/>
    </source>
</evidence>
<evidence type="ECO:0000256" key="6">
    <source>
        <dbReference type="SAM" id="Phobius"/>
    </source>
</evidence>
<keyword evidence="3 6" id="KW-0812">Transmembrane</keyword>
<evidence type="ECO:0000256" key="5">
    <source>
        <dbReference type="ARBA" id="ARBA00023136"/>
    </source>
</evidence>
<feature type="transmembrane region" description="Helical" evidence="6">
    <location>
        <begin position="65"/>
        <end position="88"/>
    </location>
</feature>
<feature type="transmembrane region" description="Helical" evidence="6">
    <location>
        <begin position="12"/>
        <end position="33"/>
    </location>
</feature>
<keyword evidence="2" id="KW-1003">Cell membrane</keyword>
<feature type="transmembrane region" description="Helical" evidence="6">
    <location>
        <begin position="39"/>
        <end position="58"/>
    </location>
</feature>
<dbReference type="PANTHER" id="PTHR43370:SF2">
    <property type="entry name" value="ABC TRANSPORTER PERMEASE PROTEIN"/>
    <property type="match status" value="1"/>
</dbReference>
<dbReference type="RefSeq" id="WP_079425752.1">
    <property type="nucleotide sequence ID" value="NZ_MZGV01000034.1"/>
</dbReference>
<name>A0A1V4IJN5_9CLOT</name>
<evidence type="ECO:0000313" key="7">
    <source>
        <dbReference type="EMBL" id="OPJ60211.1"/>
    </source>
</evidence>
<feature type="transmembrane region" description="Helical" evidence="6">
    <location>
        <begin position="278"/>
        <end position="296"/>
    </location>
</feature>
<dbReference type="Pfam" id="PF02653">
    <property type="entry name" value="BPD_transp_2"/>
    <property type="match status" value="1"/>
</dbReference>
<comment type="subcellular location">
    <subcellularLocation>
        <location evidence="1">Cell membrane</location>
        <topology evidence="1">Multi-pass membrane protein</topology>
    </subcellularLocation>
</comment>
<dbReference type="InterPro" id="IPR001851">
    <property type="entry name" value="ABC_transp_permease"/>
</dbReference>
<keyword evidence="5 6" id="KW-0472">Membrane</keyword>
<feature type="transmembrane region" description="Helical" evidence="6">
    <location>
        <begin position="154"/>
        <end position="170"/>
    </location>
</feature>
<comment type="caution">
    <text evidence="7">The sequence shown here is derived from an EMBL/GenBank/DDBJ whole genome shotgun (WGS) entry which is preliminary data.</text>
</comment>
<evidence type="ECO:0000256" key="2">
    <source>
        <dbReference type="ARBA" id="ARBA00022475"/>
    </source>
</evidence>
<proteinExistence type="predicted"/>
<evidence type="ECO:0000256" key="3">
    <source>
        <dbReference type="ARBA" id="ARBA00022692"/>
    </source>
</evidence>